<evidence type="ECO:0000256" key="4">
    <source>
        <dbReference type="PROSITE-ProRule" id="PRU00284"/>
    </source>
</evidence>
<dbReference type="PANTHER" id="PTHR32089">
    <property type="entry name" value="METHYL-ACCEPTING CHEMOTAXIS PROTEIN MCPB"/>
    <property type="match status" value="1"/>
</dbReference>
<dbReference type="Proteomes" id="UP000594034">
    <property type="component" value="Chromosome"/>
</dbReference>
<evidence type="ECO:0000313" key="9">
    <source>
        <dbReference type="Proteomes" id="UP000594034"/>
    </source>
</evidence>
<dbReference type="CDD" id="cd11386">
    <property type="entry name" value="MCP_signal"/>
    <property type="match status" value="1"/>
</dbReference>
<comment type="similarity">
    <text evidence="3">Belongs to the methyl-accepting chemotaxis (MCP) protein family.</text>
</comment>
<dbReference type="GO" id="GO:0016020">
    <property type="term" value="C:membrane"/>
    <property type="evidence" value="ECO:0007669"/>
    <property type="project" value="UniProtKB-SubCell"/>
</dbReference>
<dbReference type="InterPro" id="IPR004089">
    <property type="entry name" value="MCPsignal_dom"/>
</dbReference>
<keyword evidence="5" id="KW-0812">Transmembrane</keyword>
<dbReference type="RefSeq" id="WP_193003417.1">
    <property type="nucleotide sequence ID" value="NZ_CP040449.1"/>
</dbReference>
<evidence type="ECO:0000259" key="7">
    <source>
        <dbReference type="PROSITE" id="PS50885"/>
    </source>
</evidence>
<dbReference type="Pfam" id="PF22673">
    <property type="entry name" value="MCP-like_PDC_1"/>
    <property type="match status" value="1"/>
</dbReference>
<protein>
    <submittedName>
        <fullName evidence="8">Methyl-accepting chemotaxis protein</fullName>
    </submittedName>
</protein>
<accession>A0A5J6WRZ1</accession>
<dbReference type="SMART" id="SM00283">
    <property type="entry name" value="MA"/>
    <property type="match status" value="1"/>
</dbReference>
<dbReference type="CDD" id="cd12913">
    <property type="entry name" value="PDC1_MCP_like"/>
    <property type="match status" value="1"/>
</dbReference>
<dbReference type="PROSITE" id="PS50885">
    <property type="entry name" value="HAMP"/>
    <property type="match status" value="1"/>
</dbReference>
<dbReference type="Pfam" id="PF00672">
    <property type="entry name" value="HAMP"/>
    <property type="match status" value="1"/>
</dbReference>
<evidence type="ECO:0000256" key="5">
    <source>
        <dbReference type="SAM" id="Phobius"/>
    </source>
</evidence>
<sequence length="701" mass="76924">MKQYPLKIKLLILTTALFLLSGLIITLLLRHSLEQSRLDIIGQTRQAMEQSVQESLRHQAQGYVQQIEATLTQASQIPLGIRAQLEGSMMRSQAPLTREQTEGLLRDRLAPADGISSLYAQFEPNGFDDQDAEWQAGASHSVTGKGTLEIYFTRDEKGEIARPGIDAAASAAKYDTTRNEFGVRNGEWYLCPRERHQTCVSEPYPFEIAPGKQMLMTSLTTPLLRSGKVVGVAGTDVNLPLLQHLAEELGKRLYDGRADVTLASHLGLIVGSNRFANKLGRPLQEVGLTLPTGPSSDTEEHFRLQLPIHTPQKDNSWWLIVSVPKSVALAQVTQISEALRQRMQETLTSQLLVIMLVTAGALLLLWLFVGSITAPLTQIRRHMAQLASSEGDLTQRLQVDTHAELIALGKYLNEFITKLRTMVQTCKQIGEQVALHAHAIEERTTRMRSALQEQHSELDSVVSAVHQMSTTAANVAEYAEGAARESERANTQVGTARHAMLRARHEIHQLVDTIHRASQAVDTVAGRSGDIGRILEVIRAIAEQTNLLALNAAIEAARAGEQGRGFAVVADEVRTLASRTRASTDEIGQLISGLHHDVEHSRQQMDDGIALTQGTVAETEQAVSAMEQVVGQIQIIHDHISQVATAAEQQSVVSETINGNLSRIGDSAAELTHQSEHNEHGCKQLVERSTQLANELSRLKT</sequence>
<dbReference type="Gene3D" id="3.30.450.20">
    <property type="entry name" value="PAS domain"/>
    <property type="match status" value="1"/>
</dbReference>
<proteinExistence type="inferred from homology"/>
<dbReference type="AlphaFoldDB" id="A0A5J6WRZ1"/>
<dbReference type="FunFam" id="1.10.287.950:FF:000001">
    <property type="entry name" value="Methyl-accepting chemotaxis sensory transducer"/>
    <property type="match status" value="1"/>
</dbReference>
<dbReference type="EMBL" id="CP040449">
    <property type="protein sequence ID" value="QFI53876.1"/>
    <property type="molecule type" value="Genomic_DNA"/>
</dbReference>
<dbReference type="CDD" id="cd06225">
    <property type="entry name" value="HAMP"/>
    <property type="match status" value="1"/>
</dbReference>
<dbReference type="InterPro" id="IPR003660">
    <property type="entry name" value="HAMP_dom"/>
</dbReference>
<evidence type="ECO:0000259" key="6">
    <source>
        <dbReference type="PROSITE" id="PS50111"/>
    </source>
</evidence>
<dbReference type="Pfam" id="PF00015">
    <property type="entry name" value="MCPsignal"/>
    <property type="match status" value="1"/>
</dbReference>
<dbReference type="KEGG" id="asim:FE240_03680"/>
<dbReference type="SMART" id="SM00304">
    <property type="entry name" value="HAMP"/>
    <property type="match status" value="1"/>
</dbReference>
<dbReference type="SUPFAM" id="SSF58104">
    <property type="entry name" value="Methyl-accepting chemotaxis protein (MCP) signaling domain"/>
    <property type="match status" value="1"/>
</dbReference>
<keyword evidence="5" id="KW-0472">Membrane</keyword>
<evidence type="ECO:0000256" key="2">
    <source>
        <dbReference type="ARBA" id="ARBA00023224"/>
    </source>
</evidence>
<keyword evidence="9" id="KW-1185">Reference proteome</keyword>
<evidence type="ECO:0000313" key="8">
    <source>
        <dbReference type="EMBL" id="QFI53876.1"/>
    </source>
</evidence>
<keyword evidence="5" id="KW-1133">Transmembrane helix</keyword>
<dbReference type="PANTHER" id="PTHR32089:SF117">
    <property type="entry name" value="METHYL ACCEPTING SENSORY TRANSDUCER WITH CACHE_1 SMALL MOLECULE BINDING DOMAIN"/>
    <property type="match status" value="1"/>
</dbReference>
<feature type="domain" description="HAMP" evidence="7">
    <location>
        <begin position="370"/>
        <end position="424"/>
    </location>
</feature>
<keyword evidence="2 4" id="KW-0807">Transducer</keyword>
<evidence type="ECO:0000256" key="3">
    <source>
        <dbReference type="ARBA" id="ARBA00029447"/>
    </source>
</evidence>
<dbReference type="GO" id="GO:0006935">
    <property type="term" value="P:chemotaxis"/>
    <property type="evidence" value="ECO:0007669"/>
    <property type="project" value="UniProtKB-ARBA"/>
</dbReference>
<feature type="transmembrane region" description="Helical" evidence="5">
    <location>
        <begin position="351"/>
        <end position="376"/>
    </location>
</feature>
<evidence type="ECO:0000256" key="1">
    <source>
        <dbReference type="ARBA" id="ARBA00004370"/>
    </source>
</evidence>
<gene>
    <name evidence="8" type="ORF">FE240_03680</name>
</gene>
<organism evidence="8 9">
    <name type="scientific">Aeromonas simiae</name>
    <dbReference type="NCBI Taxonomy" id="218936"/>
    <lineage>
        <taxon>Bacteria</taxon>
        <taxon>Pseudomonadati</taxon>
        <taxon>Pseudomonadota</taxon>
        <taxon>Gammaproteobacteria</taxon>
        <taxon>Aeromonadales</taxon>
        <taxon>Aeromonadaceae</taxon>
        <taxon>Aeromonas</taxon>
    </lineage>
</organism>
<name>A0A5J6WRZ1_9GAMM</name>
<reference evidence="8 9" key="1">
    <citation type="submission" date="2019-05" db="EMBL/GenBank/DDBJ databases">
        <title>OXA-830, a novel chromosomally encoded expanded-spectrum class D beta-lactamase in Aeromonas simiae.</title>
        <authorList>
            <person name="Zhou W."/>
            <person name="Chen Q."/>
        </authorList>
    </citation>
    <scope>NUCLEOTIDE SEQUENCE [LARGE SCALE GENOMIC DNA]</scope>
    <source>
        <strain evidence="8 9">A6</strain>
    </source>
</reference>
<dbReference type="PROSITE" id="PS50111">
    <property type="entry name" value="CHEMOTAXIS_TRANSDUC_2"/>
    <property type="match status" value="1"/>
</dbReference>
<dbReference type="Gene3D" id="1.10.287.950">
    <property type="entry name" value="Methyl-accepting chemotaxis protein"/>
    <property type="match status" value="1"/>
</dbReference>
<comment type="subcellular location">
    <subcellularLocation>
        <location evidence="1">Membrane</location>
    </subcellularLocation>
</comment>
<dbReference type="GO" id="GO:0007165">
    <property type="term" value="P:signal transduction"/>
    <property type="evidence" value="ECO:0007669"/>
    <property type="project" value="UniProtKB-KW"/>
</dbReference>
<feature type="domain" description="Methyl-accepting transducer" evidence="6">
    <location>
        <begin position="429"/>
        <end position="665"/>
    </location>
</feature>